<dbReference type="AlphaFoldDB" id="A0A6J4KZ64"/>
<sequence>MFTLCAGFAARDVSKETREIARISLAGLEFPPGRDRS</sequence>
<name>A0A6J4KZ64_9BACT</name>
<accession>A0A6J4KZ64</accession>
<proteinExistence type="predicted"/>
<gene>
    <name evidence="1" type="ORF">AVDCRST_MAG68-2828</name>
</gene>
<reference evidence="1" key="1">
    <citation type="submission" date="2020-02" db="EMBL/GenBank/DDBJ databases">
        <authorList>
            <person name="Meier V. D."/>
        </authorList>
    </citation>
    <scope>NUCLEOTIDE SEQUENCE</scope>
    <source>
        <strain evidence="1">AVDCRST_MAG68</strain>
    </source>
</reference>
<organism evidence="1">
    <name type="scientific">uncultured Gemmatimonadota bacterium</name>
    <dbReference type="NCBI Taxonomy" id="203437"/>
    <lineage>
        <taxon>Bacteria</taxon>
        <taxon>Pseudomonadati</taxon>
        <taxon>Gemmatimonadota</taxon>
        <taxon>environmental samples</taxon>
    </lineage>
</organism>
<evidence type="ECO:0000313" key="1">
    <source>
        <dbReference type="EMBL" id="CAA9318897.1"/>
    </source>
</evidence>
<dbReference type="EMBL" id="CADCTW010000089">
    <property type="protein sequence ID" value="CAA9318897.1"/>
    <property type="molecule type" value="Genomic_DNA"/>
</dbReference>
<protein>
    <submittedName>
        <fullName evidence="1">Uncharacterized protein</fullName>
    </submittedName>
</protein>